<dbReference type="RefSeq" id="WP_111501712.1">
    <property type="nucleotide sequence ID" value="NZ_QKYN01000062.1"/>
</dbReference>
<keyword evidence="3" id="KW-1185">Reference proteome</keyword>
<feature type="region of interest" description="Disordered" evidence="1">
    <location>
        <begin position="39"/>
        <end position="63"/>
    </location>
</feature>
<organism evidence="2 3">
    <name type="scientific">Streptacidiphilus pinicola</name>
    <dbReference type="NCBI Taxonomy" id="2219663"/>
    <lineage>
        <taxon>Bacteria</taxon>
        <taxon>Bacillati</taxon>
        <taxon>Actinomycetota</taxon>
        <taxon>Actinomycetes</taxon>
        <taxon>Kitasatosporales</taxon>
        <taxon>Streptomycetaceae</taxon>
        <taxon>Streptacidiphilus</taxon>
    </lineage>
</organism>
<dbReference type="OrthoDB" id="4872130at2"/>
<feature type="compositionally biased region" description="Basic and acidic residues" evidence="1">
    <location>
        <begin position="1"/>
        <end position="18"/>
    </location>
</feature>
<dbReference type="EMBL" id="QKYN01000062">
    <property type="protein sequence ID" value="RAG84590.1"/>
    <property type="molecule type" value="Genomic_DNA"/>
</dbReference>
<evidence type="ECO:0000256" key="1">
    <source>
        <dbReference type="SAM" id="MobiDB-lite"/>
    </source>
</evidence>
<name>A0A2X0KC51_9ACTN</name>
<reference evidence="2 3" key="1">
    <citation type="submission" date="2018-06" db="EMBL/GenBank/DDBJ databases">
        <title>Streptacidiphilus pinicola sp. nov., isolated from pine grove soil.</title>
        <authorList>
            <person name="Roh S.G."/>
            <person name="Park S."/>
            <person name="Kim M.-K."/>
            <person name="Yun B.-R."/>
            <person name="Park J."/>
            <person name="Kim M.J."/>
            <person name="Kim Y.S."/>
            <person name="Kim S.B."/>
        </authorList>
    </citation>
    <scope>NUCLEOTIDE SEQUENCE [LARGE SCALE GENOMIC DNA]</scope>
    <source>
        <strain evidence="2 3">MMS16-CNU450</strain>
    </source>
</reference>
<evidence type="ECO:0000313" key="3">
    <source>
        <dbReference type="Proteomes" id="UP000248889"/>
    </source>
</evidence>
<dbReference type="AlphaFoldDB" id="A0A2X0KC51"/>
<protein>
    <submittedName>
        <fullName evidence="2">Uncharacterized protein</fullName>
    </submittedName>
</protein>
<sequence>MTHDARPAIPHQRHDGTPEHITSVTEKGAFAVAHCSCGWHSPARRSRDRARRDAEEHHTASAT</sequence>
<feature type="region of interest" description="Disordered" evidence="1">
    <location>
        <begin position="1"/>
        <end position="22"/>
    </location>
</feature>
<evidence type="ECO:0000313" key="2">
    <source>
        <dbReference type="EMBL" id="RAG84590.1"/>
    </source>
</evidence>
<gene>
    <name evidence="2" type="ORF">DN069_16220</name>
</gene>
<feature type="compositionally biased region" description="Basic and acidic residues" evidence="1">
    <location>
        <begin position="50"/>
        <end position="63"/>
    </location>
</feature>
<comment type="caution">
    <text evidence="2">The sequence shown here is derived from an EMBL/GenBank/DDBJ whole genome shotgun (WGS) entry which is preliminary data.</text>
</comment>
<dbReference type="Proteomes" id="UP000248889">
    <property type="component" value="Unassembled WGS sequence"/>
</dbReference>
<proteinExistence type="predicted"/>
<accession>A0A2X0KC51</accession>